<dbReference type="InterPro" id="IPR016195">
    <property type="entry name" value="Pol/histidinol_Pase-like"/>
</dbReference>
<organism evidence="10 11">
    <name type="scientific">Letharia lupina</name>
    <dbReference type="NCBI Taxonomy" id="560253"/>
    <lineage>
        <taxon>Eukaryota</taxon>
        <taxon>Fungi</taxon>
        <taxon>Dikarya</taxon>
        <taxon>Ascomycota</taxon>
        <taxon>Pezizomycotina</taxon>
        <taxon>Lecanoromycetes</taxon>
        <taxon>OSLEUM clade</taxon>
        <taxon>Lecanoromycetidae</taxon>
        <taxon>Lecanorales</taxon>
        <taxon>Lecanorineae</taxon>
        <taxon>Parmeliaceae</taxon>
        <taxon>Letharia</taxon>
    </lineage>
</organism>
<dbReference type="PANTHER" id="PTHR21039:SF0">
    <property type="entry name" value="HISTIDINOL-PHOSPHATASE"/>
    <property type="match status" value="1"/>
</dbReference>
<dbReference type="InterPro" id="IPR004013">
    <property type="entry name" value="PHP_dom"/>
</dbReference>
<dbReference type="InterPro" id="IPR010140">
    <property type="entry name" value="Histidinol_P_phosphatase_HisJ"/>
</dbReference>
<comment type="catalytic activity">
    <reaction evidence="7 8">
        <text>L-histidinol phosphate + H2O = L-histidinol + phosphate</text>
        <dbReference type="Rhea" id="RHEA:14465"/>
        <dbReference type="ChEBI" id="CHEBI:15377"/>
        <dbReference type="ChEBI" id="CHEBI:43474"/>
        <dbReference type="ChEBI" id="CHEBI:57699"/>
        <dbReference type="ChEBI" id="CHEBI:57980"/>
        <dbReference type="EC" id="3.1.3.15"/>
    </reaction>
</comment>
<keyword evidence="4 8" id="KW-0028">Amino-acid biosynthesis</keyword>
<evidence type="ECO:0000256" key="3">
    <source>
        <dbReference type="ARBA" id="ARBA00013085"/>
    </source>
</evidence>
<dbReference type="EC" id="3.1.3.15" evidence="3 8"/>
<dbReference type="Pfam" id="PF02811">
    <property type="entry name" value="PHP"/>
    <property type="match status" value="1"/>
</dbReference>
<dbReference type="UniPathway" id="UPA00031">
    <property type="reaction ID" value="UER00013"/>
</dbReference>
<dbReference type="RefSeq" id="XP_037153817.1">
    <property type="nucleotide sequence ID" value="XM_037301000.1"/>
</dbReference>
<keyword evidence="11" id="KW-1185">Reference proteome</keyword>
<dbReference type="GO" id="GO:0000105">
    <property type="term" value="P:L-histidine biosynthetic process"/>
    <property type="evidence" value="ECO:0007669"/>
    <property type="project" value="UniProtKB-UniRule"/>
</dbReference>
<dbReference type="Proteomes" id="UP000593566">
    <property type="component" value="Unassembled WGS sequence"/>
</dbReference>
<dbReference type="PANTHER" id="PTHR21039">
    <property type="entry name" value="HISTIDINOL PHOSPHATASE-RELATED"/>
    <property type="match status" value="1"/>
</dbReference>
<accession>A0A8H6CKE2</accession>
<dbReference type="Gene3D" id="3.20.20.140">
    <property type="entry name" value="Metal-dependent hydrolases"/>
    <property type="match status" value="1"/>
</dbReference>
<reference evidence="10 11" key="1">
    <citation type="journal article" date="2020" name="Genomics">
        <title>Complete, high-quality genomes from long-read metagenomic sequencing of two wolf lichen thalli reveals enigmatic genome architecture.</title>
        <authorList>
            <person name="McKenzie S.K."/>
            <person name="Walston R.F."/>
            <person name="Allen J.L."/>
        </authorList>
    </citation>
    <scope>NUCLEOTIDE SEQUENCE [LARGE SCALE GENOMIC DNA]</scope>
    <source>
        <strain evidence="10">WasteWater1</strain>
    </source>
</reference>
<evidence type="ECO:0000256" key="7">
    <source>
        <dbReference type="ARBA" id="ARBA00049158"/>
    </source>
</evidence>
<protein>
    <recommendedName>
        <fullName evidence="3 8">Histidinol-phosphatase</fullName>
        <shortName evidence="8">HolPase</shortName>
        <ecNumber evidence="3 8">3.1.3.15</ecNumber>
    </recommendedName>
</protein>
<evidence type="ECO:0000259" key="9">
    <source>
        <dbReference type="Pfam" id="PF02811"/>
    </source>
</evidence>
<proteinExistence type="inferred from homology"/>
<evidence type="ECO:0000313" key="10">
    <source>
        <dbReference type="EMBL" id="KAF6224950.1"/>
    </source>
</evidence>
<comment type="pathway">
    <text evidence="1 8">Amino-acid biosynthesis; L-histidine biosynthesis; L-histidine from 5-phospho-alpha-D-ribose 1-diphosphate: step 8/9.</text>
</comment>
<dbReference type="NCBIfam" id="TIGR01856">
    <property type="entry name" value="hisJ_fam"/>
    <property type="match status" value="1"/>
</dbReference>
<name>A0A8H6CKE2_9LECA</name>
<dbReference type="CDD" id="cd12110">
    <property type="entry name" value="PHP_HisPPase_Hisj_like"/>
    <property type="match status" value="1"/>
</dbReference>
<dbReference type="FunFam" id="3.20.20.140:FF:000059">
    <property type="entry name" value="Histidinol-phosphatase"/>
    <property type="match status" value="1"/>
</dbReference>
<keyword evidence="5 8" id="KW-0378">Hydrolase</keyword>
<evidence type="ECO:0000256" key="4">
    <source>
        <dbReference type="ARBA" id="ARBA00022605"/>
    </source>
</evidence>
<dbReference type="AlphaFoldDB" id="A0A8H6CKE2"/>
<evidence type="ECO:0000256" key="6">
    <source>
        <dbReference type="ARBA" id="ARBA00023102"/>
    </source>
</evidence>
<keyword evidence="6 8" id="KW-0368">Histidine biosynthesis</keyword>
<sequence length="310" mass="35124">MPFSHHSHSGQFCGHAENTLEEVVQTAISKQMDLYALTEHMPREEEDLYPEEITSSHTAATLAKQFDDYFREARRLQKAYAPAIKLLIGMEVDWIRPTSLEVIQGLLSKYPCDLFIGSVHHVHNTPIDYDRKMYIEARERSGGTDEKLAEDYFDLQYEMLKALEPPVVGHFDLIRLLSDDPEASFVQWTGVWQKILRNLDFIIDYGGLVELNSAGLRKGMSEPYPKAEICKKFFARGGAFTLSDDSHGIKQVGTNYGRCLSFAEKTGITSVHFLEKGAATKDSRFPGISTNAVSLIELKKHPSFFYLEGF</sequence>
<evidence type="ECO:0000256" key="2">
    <source>
        <dbReference type="ARBA" id="ARBA00009152"/>
    </source>
</evidence>
<dbReference type="GO" id="GO:0004401">
    <property type="term" value="F:histidinol-phosphatase activity"/>
    <property type="evidence" value="ECO:0007669"/>
    <property type="project" value="UniProtKB-UniRule"/>
</dbReference>
<evidence type="ECO:0000256" key="1">
    <source>
        <dbReference type="ARBA" id="ARBA00004970"/>
    </source>
</evidence>
<feature type="domain" description="PHP" evidence="9">
    <location>
        <begin position="5"/>
        <end position="214"/>
    </location>
</feature>
<dbReference type="GO" id="GO:0005737">
    <property type="term" value="C:cytoplasm"/>
    <property type="evidence" value="ECO:0007669"/>
    <property type="project" value="TreeGrafter"/>
</dbReference>
<gene>
    <name evidence="10" type="ORF">HO133_010144</name>
</gene>
<comment type="similarity">
    <text evidence="2 8">Belongs to the PHP hydrolase family. HisK subfamily.</text>
</comment>
<evidence type="ECO:0000256" key="8">
    <source>
        <dbReference type="RuleBase" id="RU366003"/>
    </source>
</evidence>
<dbReference type="GeneID" id="59338536"/>
<dbReference type="EMBL" id="JACCJB010000008">
    <property type="protein sequence ID" value="KAF6224950.1"/>
    <property type="molecule type" value="Genomic_DNA"/>
</dbReference>
<comment type="caution">
    <text evidence="10">The sequence shown here is derived from an EMBL/GenBank/DDBJ whole genome shotgun (WGS) entry which is preliminary data.</text>
</comment>
<dbReference type="SUPFAM" id="SSF89550">
    <property type="entry name" value="PHP domain-like"/>
    <property type="match status" value="1"/>
</dbReference>
<evidence type="ECO:0000256" key="5">
    <source>
        <dbReference type="ARBA" id="ARBA00022801"/>
    </source>
</evidence>
<evidence type="ECO:0000313" key="11">
    <source>
        <dbReference type="Proteomes" id="UP000593566"/>
    </source>
</evidence>